<gene>
    <name evidence="10" type="ORF">Lwor_2366</name>
</gene>
<dbReference type="PATRIC" id="fig|45076.6.peg.2604"/>
<feature type="transmembrane region" description="Helical" evidence="8">
    <location>
        <begin position="220"/>
        <end position="238"/>
    </location>
</feature>
<feature type="transmembrane region" description="Helical" evidence="8">
    <location>
        <begin position="122"/>
        <end position="143"/>
    </location>
</feature>
<keyword evidence="6 8" id="KW-1133">Transmembrane helix</keyword>
<dbReference type="AlphaFoldDB" id="A0A0W1A3D9"/>
<evidence type="ECO:0000256" key="2">
    <source>
        <dbReference type="ARBA" id="ARBA00022475"/>
    </source>
</evidence>
<dbReference type="Proteomes" id="UP000054662">
    <property type="component" value="Unassembled WGS sequence"/>
</dbReference>
<dbReference type="GO" id="GO:0016763">
    <property type="term" value="F:pentosyltransferase activity"/>
    <property type="evidence" value="ECO:0007669"/>
    <property type="project" value="TreeGrafter"/>
</dbReference>
<sequence>MFSRTNLNTKSDDLFRQKFYSNAVFVLIFLLLCRIIASYFIPLNDSTEARYGEIARKMLETGDWITLQHDYGVPFWAKPPLSVWLSAFSMKIFGVNEFAARLPGLLLSIGVLALIWDLAKKHSGAIVGMASVVVLAGTFYFFLDAGTVMTDPALVFCTTLATVSFWHAVVNQNKIWSYVFFIALGLGLLAKGPIAVVLVGIPIFFWVVLRNEWNNLWKRLPWFKGTVLLLVIALPWYIMAELRTPGFLNYFIIGEHFNRFLTPGWTGDKYGMAHNAPRGMIWVYAVLGVFPWSIIGGKWLLQHGRILPSFFKDDDGWLSFIFICMVGPLVFFTFAGNIIYPYVFPSLPAFALFFTEVWNRSNPSLEKSQWIAHCSLVSGAVFLLATVVFAVKPDSVAKTQKPVVTAWLNQHPIPGSSLVYWDFYTWFSAQFYTSGKVVATRDINYLCQLFAKNPDNYLVINELNVEQIPAELFAKWNRVATVTYKENTVFLMHSPALHC</sequence>
<feature type="transmembrane region" description="Helical" evidence="8">
    <location>
        <begin position="98"/>
        <end position="116"/>
    </location>
</feature>
<accession>A0A0W1A3D9</accession>
<evidence type="ECO:0000313" key="10">
    <source>
        <dbReference type="EMBL" id="KTD75800.1"/>
    </source>
</evidence>
<dbReference type="PANTHER" id="PTHR33908">
    <property type="entry name" value="MANNOSYLTRANSFERASE YKCB-RELATED"/>
    <property type="match status" value="1"/>
</dbReference>
<organism evidence="10 11">
    <name type="scientific">Legionella worsleiensis</name>
    <dbReference type="NCBI Taxonomy" id="45076"/>
    <lineage>
        <taxon>Bacteria</taxon>
        <taxon>Pseudomonadati</taxon>
        <taxon>Pseudomonadota</taxon>
        <taxon>Gammaproteobacteria</taxon>
        <taxon>Legionellales</taxon>
        <taxon>Legionellaceae</taxon>
        <taxon>Legionella</taxon>
    </lineage>
</organism>
<evidence type="ECO:0000256" key="1">
    <source>
        <dbReference type="ARBA" id="ARBA00004651"/>
    </source>
</evidence>
<feature type="transmembrane region" description="Helical" evidence="8">
    <location>
        <begin position="20"/>
        <end position="41"/>
    </location>
</feature>
<proteinExistence type="predicted"/>
<protein>
    <submittedName>
        <fullName evidence="10">Melitin resistance protein</fullName>
    </submittedName>
</protein>
<dbReference type="Pfam" id="PF02366">
    <property type="entry name" value="PMT"/>
    <property type="match status" value="1"/>
</dbReference>
<dbReference type="GO" id="GO:0009103">
    <property type="term" value="P:lipopolysaccharide biosynthetic process"/>
    <property type="evidence" value="ECO:0007669"/>
    <property type="project" value="UniProtKB-ARBA"/>
</dbReference>
<keyword evidence="11" id="KW-1185">Reference proteome</keyword>
<evidence type="ECO:0000256" key="3">
    <source>
        <dbReference type="ARBA" id="ARBA00022676"/>
    </source>
</evidence>
<evidence type="ECO:0000259" key="9">
    <source>
        <dbReference type="Pfam" id="PF02366"/>
    </source>
</evidence>
<comment type="subcellular location">
    <subcellularLocation>
        <location evidence="1">Cell membrane</location>
        <topology evidence="1">Multi-pass membrane protein</topology>
    </subcellularLocation>
</comment>
<evidence type="ECO:0000256" key="4">
    <source>
        <dbReference type="ARBA" id="ARBA00022679"/>
    </source>
</evidence>
<feature type="transmembrane region" description="Helical" evidence="8">
    <location>
        <begin position="175"/>
        <end position="208"/>
    </location>
</feature>
<feature type="transmembrane region" description="Helical" evidence="8">
    <location>
        <begin position="281"/>
        <end position="301"/>
    </location>
</feature>
<dbReference type="STRING" id="45076.Lwor_2366"/>
<dbReference type="InterPro" id="IPR003342">
    <property type="entry name" value="ArnT-like_N"/>
</dbReference>
<reference evidence="10 11" key="1">
    <citation type="submission" date="2015-11" db="EMBL/GenBank/DDBJ databases">
        <title>Genomic analysis of 38 Legionella species identifies large and diverse effector repertoires.</title>
        <authorList>
            <person name="Burstein D."/>
            <person name="Amaro F."/>
            <person name="Zusman T."/>
            <person name="Lifshitz Z."/>
            <person name="Cohen O."/>
            <person name="Gilbert J.A."/>
            <person name="Pupko T."/>
            <person name="Shuman H.A."/>
            <person name="Segal G."/>
        </authorList>
    </citation>
    <scope>NUCLEOTIDE SEQUENCE [LARGE SCALE GENOMIC DNA]</scope>
    <source>
        <strain evidence="10 11">ATCC 49508</strain>
    </source>
</reference>
<keyword evidence="5 8" id="KW-0812">Transmembrane</keyword>
<evidence type="ECO:0000256" key="5">
    <source>
        <dbReference type="ARBA" id="ARBA00022692"/>
    </source>
</evidence>
<keyword evidence="2" id="KW-1003">Cell membrane</keyword>
<keyword evidence="4" id="KW-0808">Transferase</keyword>
<dbReference type="GO" id="GO:0000030">
    <property type="term" value="F:mannosyltransferase activity"/>
    <property type="evidence" value="ECO:0007669"/>
    <property type="project" value="InterPro"/>
</dbReference>
<dbReference type="GO" id="GO:0010041">
    <property type="term" value="P:response to iron(III) ion"/>
    <property type="evidence" value="ECO:0007669"/>
    <property type="project" value="TreeGrafter"/>
</dbReference>
<keyword evidence="3" id="KW-0328">Glycosyltransferase</keyword>
<feature type="transmembrane region" description="Helical" evidence="8">
    <location>
        <begin position="317"/>
        <end position="340"/>
    </location>
</feature>
<name>A0A0W1A3D9_9GAMM</name>
<dbReference type="GO" id="GO:0005886">
    <property type="term" value="C:plasma membrane"/>
    <property type="evidence" value="ECO:0007669"/>
    <property type="project" value="UniProtKB-SubCell"/>
</dbReference>
<keyword evidence="7 8" id="KW-0472">Membrane</keyword>
<dbReference type="InterPro" id="IPR050297">
    <property type="entry name" value="LipidA_mod_glycosyltrf_83"/>
</dbReference>
<comment type="caution">
    <text evidence="10">The sequence shown here is derived from an EMBL/GenBank/DDBJ whole genome shotgun (WGS) entry which is preliminary data.</text>
</comment>
<dbReference type="EMBL" id="LNZC01000031">
    <property type="protein sequence ID" value="KTD75800.1"/>
    <property type="molecule type" value="Genomic_DNA"/>
</dbReference>
<dbReference type="PANTHER" id="PTHR33908:SF3">
    <property type="entry name" value="UNDECAPRENYL PHOSPHATE-ALPHA-4-AMINO-4-DEOXY-L-ARABINOSE ARABINOSYL TRANSFERASE"/>
    <property type="match status" value="1"/>
</dbReference>
<feature type="transmembrane region" description="Helical" evidence="8">
    <location>
        <begin position="370"/>
        <end position="391"/>
    </location>
</feature>
<feature type="domain" description="ArnT-like N-terminal" evidence="9">
    <location>
        <begin position="45"/>
        <end position="251"/>
    </location>
</feature>
<evidence type="ECO:0000256" key="6">
    <source>
        <dbReference type="ARBA" id="ARBA00022989"/>
    </source>
</evidence>
<evidence type="ECO:0000256" key="7">
    <source>
        <dbReference type="ARBA" id="ARBA00023136"/>
    </source>
</evidence>
<evidence type="ECO:0000313" key="11">
    <source>
        <dbReference type="Proteomes" id="UP000054662"/>
    </source>
</evidence>
<dbReference type="GO" id="GO:0006493">
    <property type="term" value="P:protein O-linked glycosylation"/>
    <property type="evidence" value="ECO:0007669"/>
    <property type="project" value="InterPro"/>
</dbReference>
<evidence type="ECO:0000256" key="8">
    <source>
        <dbReference type="SAM" id="Phobius"/>
    </source>
</evidence>